<accession>A0A935K0Q9</accession>
<proteinExistence type="inferred from homology"/>
<evidence type="ECO:0000313" key="8">
    <source>
        <dbReference type="Proteomes" id="UP000739411"/>
    </source>
</evidence>
<feature type="signal peptide" evidence="6">
    <location>
        <begin position="1"/>
        <end position="27"/>
    </location>
</feature>
<name>A0A935K0Q9_9RHOO</name>
<comment type="similarity">
    <text evidence="2">Belongs to the CpxP/Spy family.</text>
</comment>
<evidence type="ECO:0000313" key="7">
    <source>
        <dbReference type="EMBL" id="MBK7416049.1"/>
    </source>
</evidence>
<dbReference type="GO" id="GO:0030288">
    <property type="term" value="C:outer membrane-bounded periplasmic space"/>
    <property type="evidence" value="ECO:0007669"/>
    <property type="project" value="TreeGrafter"/>
</dbReference>
<dbReference type="InterPro" id="IPR012899">
    <property type="entry name" value="LTXXQ"/>
</dbReference>
<keyword evidence="3 6" id="KW-0732">Signal</keyword>
<comment type="caution">
    <text evidence="7">The sequence shown here is derived from an EMBL/GenBank/DDBJ whole genome shotgun (WGS) entry which is preliminary data.</text>
</comment>
<organism evidence="7 8">
    <name type="scientific">Candidatus Dechloromonas phosphorivorans</name>
    <dbReference type="NCBI Taxonomy" id="2899244"/>
    <lineage>
        <taxon>Bacteria</taxon>
        <taxon>Pseudomonadati</taxon>
        <taxon>Pseudomonadota</taxon>
        <taxon>Betaproteobacteria</taxon>
        <taxon>Rhodocyclales</taxon>
        <taxon>Azonexaceae</taxon>
        <taxon>Dechloromonas</taxon>
    </lineage>
</organism>
<dbReference type="InterPro" id="IPR052211">
    <property type="entry name" value="Cpx_auxiliary_protein"/>
</dbReference>
<gene>
    <name evidence="7" type="ORF">IPJ38_13960</name>
</gene>
<evidence type="ECO:0000256" key="3">
    <source>
        <dbReference type="ARBA" id="ARBA00022729"/>
    </source>
</evidence>
<dbReference type="Gene3D" id="1.20.120.1490">
    <property type="match status" value="1"/>
</dbReference>
<sequence>MNFPKLNLRRFLIAAAISLVVPLAALAVSQRAGACGFGPGMDGGRVPRYLHSLNLSEAQRDRVFEIMHGQAPAMREKVKAARNAEDSLRQLVLSTEYTEPKARALSDDAARATADLTLARAMTERQVYEVLTAEQRSQLAKLKAAGEAPMGGRGGERRPPPGD</sequence>
<feature type="compositionally biased region" description="Basic and acidic residues" evidence="5">
    <location>
        <begin position="154"/>
        <end position="163"/>
    </location>
</feature>
<reference evidence="7 8" key="1">
    <citation type="submission" date="2020-10" db="EMBL/GenBank/DDBJ databases">
        <title>Connecting structure to function with the recovery of over 1000 high-quality activated sludge metagenome-assembled genomes encoding full-length rRNA genes using long-read sequencing.</title>
        <authorList>
            <person name="Singleton C.M."/>
            <person name="Petriglieri F."/>
            <person name="Kristensen J.M."/>
            <person name="Kirkegaard R.H."/>
            <person name="Michaelsen T.Y."/>
            <person name="Andersen M.H."/>
            <person name="Karst S.M."/>
            <person name="Dueholm M.S."/>
            <person name="Nielsen P.H."/>
            <person name="Albertsen M."/>
        </authorList>
    </citation>
    <scope>NUCLEOTIDE SEQUENCE [LARGE SCALE GENOMIC DNA]</scope>
    <source>
        <strain evidence="7">EsbW_18-Q3-R4-48_BATAC.463</strain>
    </source>
</reference>
<dbReference type="AlphaFoldDB" id="A0A935K0Q9"/>
<dbReference type="InterPro" id="IPR025961">
    <property type="entry name" value="Metal_resist"/>
</dbReference>
<evidence type="ECO:0000256" key="1">
    <source>
        <dbReference type="ARBA" id="ARBA00004418"/>
    </source>
</evidence>
<dbReference type="Proteomes" id="UP000739411">
    <property type="component" value="Unassembled WGS sequence"/>
</dbReference>
<evidence type="ECO:0000256" key="4">
    <source>
        <dbReference type="ARBA" id="ARBA00022764"/>
    </source>
</evidence>
<evidence type="ECO:0000256" key="5">
    <source>
        <dbReference type="SAM" id="MobiDB-lite"/>
    </source>
</evidence>
<feature type="region of interest" description="Disordered" evidence="5">
    <location>
        <begin position="138"/>
        <end position="163"/>
    </location>
</feature>
<feature type="chain" id="PRO_5037666084" evidence="6">
    <location>
        <begin position="28"/>
        <end position="163"/>
    </location>
</feature>
<dbReference type="Pfam" id="PF13801">
    <property type="entry name" value="Metal_resist"/>
    <property type="match status" value="1"/>
</dbReference>
<dbReference type="EMBL" id="JADJMS010000030">
    <property type="protein sequence ID" value="MBK7416049.1"/>
    <property type="molecule type" value="Genomic_DNA"/>
</dbReference>
<dbReference type="PANTHER" id="PTHR38102:SF1">
    <property type="entry name" value="PERIPLASMIC CHAPERONE SPY"/>
    <property type="match status" value="1"/>
</dbReference>
<dbReference type="GO" id="GO:0051082">
    <property type="term" value="F:unfolded protein binding"/>
    <property type="evidence" value="ECO:0007669"/>
    <property type="project" value="TreeGrafter"/>
</dbReference>
<evidence type="ECO:0000256" key="2">
    <source>
        <dbReference type="ARBA" id="ARBA00008441"/>
    </source>
</evidence>
<dbReference type="PANTHER" id="PTHR38102">
    <property type="entry name" value="PERIPLASMIC CHAPERONE SPY"/>
    <property type="match status" value="1"/>
</dbReference>
<comment type="subcellular location">
    <subcellularLocation>
        <location evidence="1">Periplasm</location>
    </subcellularLocation>
</comment>
<keyword evidence="4" id="KW-0574">Periplasm</keyword>
<evidence type="ECO:0000256" key="6">
    <source>
        <dbReference type="SAM" id="SignalP"/>
    </source>
</evidence>
<protein>
    <submittedName>
        <fullName evidence="7">Spy/CpxP family protein refolding chaperone</fullName>
    </submittedName>
</protein>
<dbReference type="CDD" id="cd09916">
    <property type="entry name" value="CpxP_like"/>
    <property type="match status" value="1"/>
</dbReference>